<evidence type="ECO:0000313" key="6">
    <source>
        <dbReference type="Proteomes" id="UP000620139"/>
    </source>
</evidence>
<gene>
    <name evidence="5" type="ORF">I7X43_15450</name>
</gene>
<keyword evidence="1 2" id="KW-0597">Phosphoprotein</keyword>
<dbReference type="AlphaFoldDB" id="A0A931NC30"/>
<dbReference type="Proteomes" id="UP000620139">
    <property type="component" value="Unassembled WGS sequence"/>
</dbReference>
<dbReference type="PROSITE" id="PS50110">
    <property type="entry name" value="RESPONSE_REGULATORY"/>
    <property type="match status" value="1"/>
</dbReference>
<dbReference type="InterPro" id="IPR050595">
    <property type="entry name" value="Bact_response_regulator"/>
</dbReference>
<dbReference type="SUPFAM" id="SSF52172">
    <property type="entry name" value="CheY-like"/>
    <property type="match status" value="1"/>
</dbReference>
<reference evidence="5" key="1">
    <citation type="submission" date="2020-12" db="EMBL/GenBank/DDBJ databases">
        <title>The genome sequence of Inhella sp. 4Y17.</title>
        <authorList>
            <person name="Liu Y."/>
        </authorList>
    </citation>
    <scope>NUCLEOTIDE SEQUENCE</scope>
    <source>
        <strain evidence="5">4Y10</strain>
    </source>
</reference>
<name>A0A931NC30_9BURK</name>
<sequence>EAERLEAERLEAERLEAERLEAERLEAERLEAERLEAERLEAERLEAERREAERREAERREAERGEAERREAERLEAEQREAERLEAEQREAERLAAQSPAQMAVAPPLPSLNSRELRADETVVFVVDDSKVVRVKTQRALAPQGYQVVLADSGEEAVAKMALHTPHVVITDVEMPGMDGFELTRYVRASATLGAIPVIMITSADDRKAAADAAGVTTLLGKPYAEADLIACIERARLAVQVPA</sequence>
<dbReference type="InterPro" id="IPR011006">
    <property type="entry name" value="CheY-like_superfamily"/>
</dbReference>
<feature type="modified residue" description="4-aspartylphosphate" evidence="2">
    <location>
        <position position="172"/>
    </location>
</feature>
<dbReference type="Gene3D" id="3.40.50.2300">
    <property type="match status" value="1"/>
</dbReference>
<evidence type="ECO:0000256" key="3">
    <source>
        <dbReference type="SAM" id="MobiDB-lite"/>
    </source>
</evidence>
<dbReference type="Pfam" id="PF00072">
    <property type="entry name" value="Response_reg"/>
    <property type="match status" value="1"/>
</dbReference>
<evidence type="ECO:0000256" key="1">
    <source>
        <dbReference type="ARBA" id="ARBA00022553"/>
    </source>
</evidence>
<organism evidence="5 6">
    <name type="scientific">Inhella gelatinilytica</name>
    <dbReference type="NCBI Taxonomy" id="2795030"/>
    <lineage>
        <taxon>Bacteria</taxon>
        <taxon>Pseudomonadati</taxon>
        <taxon>Pseudomonadota</taxon>
        <taxon>Betaproteobacteria</taxon>
        <taxon>Burkholderiales</taxon>
        <taxon>Sphaerotilaceae</taxon>
        <taxon>Inhella</taxon>
    </lineage>
</organism>
<feature type="domain" description="Response regulatory" evidence="4">
    <location>
        <begin position="123"/>
        <end position="237"/>
    </location>
</feature>
<feature type="compositionally biased region" description="Basic and acidic residues" evidence="3">
    <location>
        <begin position="32"/>
        <end position="94"/>
    </location>
</feature>
<dbReference type="GO" id="GO:0000160">
    <property type="term" value="P:phosphorelay signal transduction system"/>
    <property type="evidence" value="ECO:0007669"/>
    <property type="project" value="InterPro"/>
</dbReference>
<evidence type="ECO:0000259" key="4">
    <source>
        <dbReference type="PROSITE" id="PS50110"/>
    </source>
</evidence>
<evidence type="ECO:0000313" key="5">
    <source>
        <dbReference type="EMBL" id="MBH9554238.1"/>
    </source>
</evidence>
<feature type="region of interest" description="Disordered" evidence="3">
    <location>
        <begin position="32"/>
        <end position="109"/>
    </location>
</feature>
<dbReference type="PANTHER" id="PTHR44591:SF25">
    <property type="entry name" value="CHEMOTAXIS TWO-COMPONENT RESPONSE REGULATOR"/>
    <property type="match status" value="1"/>
</dbReference>
<dbReference type="RefSeq" id="WP_198101850.1">
    <property type="nucleotide sequence ID" value="NZ_JAEDAL010000010.1"/>
</dbReference>
<dbReference type="InterPro" id="IPR001789">
    <property type="entry name" value="Sig_transdc_resp-reg_receiver"/>
</dbReference>
<comment type="caution">
    <text evidence="5">The sequence shown here is derived from an EMBL/GenBank/DDBJ whole genome shotgun (WGS) entry which is preliminary data.</text>
</comment>
<dbReference type="EMBL" id="JAEDAL010000010">
    <property type="protein sequence ID" value="MBH9554238.1"/>
    <property type="molecule type" value="Genomic_DNA"/>
</dbReference>
<keyword evidence="6" id="KW-1185">Reference proteome</keyword>
<dbReference type="PANTHER" id="PTHR44591">
    <property type="entry name" value="STRESS RESPONSE REGULATOR PROTEIN 1"/>
    <property type="match status" value="1"/>
</dbReference>
<dbReference type="SMART" id="SM00448">
    <property type="entry name" value="REC"/>
    <property type="match status" value="1"/>
</dbReference>
<protein>
    <submittedName>
        <fullName evidence="5">Response regulator</fullName>
    </submittedName>
</protein>
<evidence type="ECO:0000256" key="2">
    <source>
        <dbReference type="PROSITE-ProRule" id="PRU00169"/>
    </source>
</evidence>
<proteinExistence type="predicted"/>
<accession>A0A931NC30</accession>
<feature type="non-terminal residue" evidence="5">
    <location>
        <position position="1"/>
    </location>
</feature>